<evidence type="ECO:0000313" key="6">
    <source>
        <dbReference type="Proteomes" id="UP001301769"/>
    </source>
</evidence>
<dbReference type="PROSITE" id="PS50088">
    <property type="entry name" value="ANK_REPEAT"/>
    <property type="match status" value="2"/>
</dbReference>
<name>A0AAN6Y155_9PEZI</name>
<proteinExistence type="predicted"/>
<dbReference type="PANTHER" id="PTHR24189:SF50">
    <property type="entry name" value="ANKYRIN REPEAT AND SOCS BOX PROTEIN 2"/>
    <property type="match status" value="1"/>
</dbReference>
<dbReference type="InterPro" id="IPR036770">
    <property type="entry name" value="Ankyrin_rpt-contain_sf"/>
</dbReference>
<evidence type="ECO:0000313" key="5">
    <source>
        <dbReference type="EMBL" id="KAK4210341.1"/>
    </source>
</evidence>
<feature type="compositionally biased region" description="Low complexity" evidence="4">
    <location>
        <begin position="14"/>
        <end position="28"/>
    </location>
</feature>
<dbReference type="InterPro" id="IPR050745">
    <property type="entry name" value="Multifunctional_regulatory"/>
</dbReference>
<dbReference type="Gene3D" id="1.25.40.20">
    <property type="entry name" value="Ankyrin repeat-containing domain"/>
    <property type="match status" value="2"/>
</dbReference>
<evidence type="ECO:0000256" key="4">
    <source>
        <dbReference type="SAM" id="MobiDB-lite"/>
    </source>
</evidence>
<evidence type="ECO:0000256" key="3">
    <source>
        <dbReference type="PROSITE-ProRule" id="PRU00023"/>
    </source>
</evidence>
<evidence type="ECO:0000256" key="1">
    <source>
        <dbReference type="ARBA" id="ARBA00022737"/>
    </source>
</evidence>
<dbReference type="SMART" id="SM00248">
    <property type="entry name" value="ANK"/>
    <property type="match status" value="6"/>
</dbReference>
<dbReference type="Pfam" id="PF00023">
    <property type="entry name" value="Ank"/>
    <property type="match status" value="3"/>
</dbReference>
<sequence>MGSPKPRTSLLDDASTLASRPSWSSSRSAETLASLGWKSRPRQSDCRELLSSNRFMVKPTPAIFVHGTRCSCTPEDPKISSARTDDDILADQIAAASDAYRSHRKRSKQRKRQSGSLITRIFASTIASPGASTNHKVPDLCFGCSALDISKVTRYLIDENISVNSTNHVGTTPLMAAVRAVNPQLRPRSHLAMIAFLLDCGADPNAAGSAVNPPGHGTMSILSAAVSLNLTDVLRMLLNHGAAVDAPLTTIPMFRFGGHGLTALHVAAFADEPEPMGILLEHGGANVSATFDGCRAIEWLDHVPKHKRDKKLWTTGITALHIADDSPACTGLLLRYGADPNARDNYGRTPLHWAMTSGNAEVVRLLLEAGTKPDVVDDDGATPLSELVTRLECGASRQGHADIAKLLLECGADPDLKYPQNVSLRDRLFKMDKWRGVYEPIFQHAAGEVFEKEVHIC</sequence>
<dbReference type="EMBL" id="MU858177">
    <property type="protein sequence ID" value="KAK4210341.1"/>
    <property type="molecule type" value="Genomic_DNA"/>
</dbReference>
<organism evidence="5 6">
    <name type="scientific">Rhypophila decipiens</name>
    <dbReference type="NCBI Taxonomy" id="261697"/>
    <lineage>
        <taxon>Eukaryota</taxon>
        <taxon>Fungi</taxon>
        <taxon>Dikarya</taxon>
        <taxon>Ascomycota</taxon>
        <taxon>Pezizomycotina</taxon>
        <taxon>Sordariomycetes</taxon>
        <taxon>Sordariomycetidae</taxon>
        <taxon>Sordariales</taxon>
        <taxon>Naviculisporaceae</taxon>
        <taxon>Rhypophila</taxon>
    </lineage>
</organism>
<dbReference type="PANTHER" id="PTHR24189">
    <property type="entry name" value="MYOTROPHIN"/>
    <property type="match status" value="1"/>
</dbReference>
<protein>
    <submittedName>
        <fullName evidence="5">Ankyrin</fullName>
    </submittedName>
</protein>
<keyword evidence="6" id="KW-1185">Reference proteome</keyword>
<accession>A0AAN6Y155</accession>
<feature type="region of interest" description="Disordered" evidence="4">
    <location>
        <begin position="1"/>
        <end position="28"/>
    </location>
</feature>
<keyword evidence="2 3" id="KW-0040">ANK repeat</keyword>
<evidence type="ECO:0000256" key="2">
    <source>
        <dbReference type="ARBA" id="ARBA00023043"/>
    </source>
</evidence>
<reference evidence="5" key="1">
    <citation type="journal article" date="2023" name="Mol. Phylogenet. Evol.">
        <title>Genome-scale phylogeny and comparative genomics of the fungal order Sordariales.</title>
        <authorList>
            <person name="Hensen N."/>
            <person name="Bonometti L."/>
            <person name="Westerberg I."/>
            <person name="Brannstrom I.O."/>
            <person name="Guillou S."/>
            <person name="Cros-Aarteil S."/>
            <person name="Calhoun S."/>
            <person name="Haridas S."/>
            <person name="Kuo A."/>
            <person name="Mondo S."/>
            <person name="Pangilinan J."/>
            <person name="Riley R."/>
            <person name="LaButti K."/>
            <person name="Andreopoulos B."/>
            <person name="Lipzen A."/>
            <person name="Chen C."/>
            <person name="Yan M."/>
            <person name="Daum C."/>
            <person name="Ng V."/>
            <person name="Clum A."/>
            <person name="Steindorff A."/>
            <person name="Ohm R.A."/>
            <person name="Martin F."/>
            <person name="Silar P."/>
            <person name="Natvig D.O."/>
            <person name="Lalanne C."/>
            <person name="Gautier V."/>
            <person name="Ament-Velasquez S.L."/>
            <person name="Kruys A."/>
            <person name="Hutchinson M.I."/>
            <person name="Powell A.J."/>
            <person name="Barry K."/>
            <person name="Miller A.N."/>
            <person name="Grigoriev I.V."/>
            <person name="Debuchy R."/>
            <person name="Gladieux P."/>
            <person name="Hiltunen Thoren M."/>
            <person name="Johannesson H."/>
        </authorList>
    </citation>
    <scope>NUCLEOTIDE SEQUENCE</scope>
    <source>
        <strain evidence="5">PSN293</strain>
    </source>
</reference>
<dbReference type="PROSITE" id="PS50297">
    <property type="entry name" value="ANK_REP_REGION"/>
    <property type="match status" value="1"/>
</dbReference>
<dbReference type="Proteomes" id="UP001301769">
    <property type="component" value="Unassembled WGS sequence"/>
</dbReference>
<feature type="repeat" description="ANK" evidence="3">
    <location>
        <begin position="346"/>
        <end position="378"/>
    </location>
</feature>
<dbReference type="PRINTS" id="PR01415">
    <property type="entry name" value="ANKYRIN"/>
</dbReference>
<comment type="caution">
    <text evidence="5">The sequence shown here is derived from an EMBL/GenBank/DDBJ whole genome shotgun (WGS) entry which is preliminary data.</text>
</comment>
<keyword evidence="1" id="KW-0677">Repeat</keyword>
<dbReference type="AlphaFoldDB" id="A0AAN6Y155"/>
<gene>
    <name evidence="5" type="ORF">QBC37DRAFT_442798</name>
</gene>
<reference evidence="5" key="2">
    <citation type="submission" date="2023-05" db="EMBL/GenBank/DDBJ databases">
        <authorList>
            <consortium name="Lawrence Berkeley National Laboratory"/>
            <person name="Steindorff A."/>
            <person name="Hensen N."/>
            <person name="Bonometti L."/>
            <person name="Westerberg I."/>
            <person name="Brannstrom I.O."/>
            <person name="Guillou S."/>
            <person name="Cros-Aarteil S."/>
            <person name="Calhoun S."/>
            <person name="Haridas S."/>
            <person name="Kuo A."/>
            <person name="Mondo S."/>
            <person name="Pangilinan J."/>
            <person name="Riley R."/>
            <person name="Labutti K."/>
            <person name="Andreopoulos B."/>
            <person name="Lipzen A."/>
            <person name="Chen C."/>
            <person name="Yanf M."/>
            <person name="Daum C."/>
            <person name="Ng V."/>
            <person name="Clum A."/>
            <person name="Ohm R."/>
            <person name="Martin F."/>
            <person name="Silar P."/>
            <person name="Natvig D."/>
            <person name="Lalanne C."/>
            <person name="Gautier V."/>
            <person name="Ament-Velasquez S.L."/>
            <person name="Kruys A."/>
            <person name="Hutchinson M.I."/>
            <person name="Powell A.J."/>
            <person name="Barry K."/>
            <person name="Miller A.N."/>
            <person name="Grigoriev I.V."/>
            <person name="Debuchy R."/>
            <person name="Gladieux P."/>
            <person name="Thoren M.H."/>
            <person name="Johannesson H."/>
        </authorList>
    </citation>
    <scope>NUCLEOTIDE SEQUENCE</scope>
    <source>
        <strain evidence="5">PSN293</strain>
    </source>
</reference>
<dbReference type="Pfam" id="PF12796">
    <property type="entry name" value="Ank_2"/>
    <property type="match status" value="1"/>
</dbReference>
<feature type="repeat" description="ANK" evidence="3">
    <location>
        <begin position="259"/>
        <end position="292"/>
    </location>
</feature>
<dbReference type="InterPro" id="IPR002110">
    <property type="entry name" value="Ankyrin_rpt"/>
</dbReference>
<dbReference type="SUPFAM" id="SSF48403">
    <property type="entry name" value="Ankyrin repeat"/>
    <property type="match status" value="1"/>
</dbReference>